<feature type="domain" description="PAS" evidence="8">
    <location>
        <begin position="5"/>
        <end position="59"/>
    </location>
</feature>
<dbReference type="SMART" id="SM00387">
    <property type="entry name" value="HATPase_c"/>
    <property type="match status" value="1"/>
</dbReference>
<dbReference type="Pfam" id="PF00512">
    <property type="entry name" value="HisKA"/>
    <property type="match status" value="1"/>
</dbReference>
<dbReference type="PANTHER" id="PTHR43047">
    <property type="entry name" value="TWO-COMPONENT HISTIDINE PROTEIN KINASE"/>
    <property type="match status" value="1"/>
</dbReference>
<comment type="catalytic activity">
    <reaction evidence="1">
        <text>ATP + protein L-histidine = ADP + protein N-phospho-L-histidine.</text>
        <dbReference type="EC" id="2.7.13.3"/>
    </reaction>
</comment>
<keyword evidence="11" id="KW-1185">Reference proteome</keyword>
<dbReference type="AlphaFoldDB" id="A0A936ZNM3"/>
<dbReference type="SMART" id="SM00091">
    <property type="entry name" value="PAS"/>
    <property type="match status" value="2"/>
</dbReference>
<comment type="caution">
    <text evidence="10">The sequence shown here is derived from an EMBL/GenBank/DDBJ whole genome shotgun (WGS) entry which is preliminary data.</text>
</comment>
<dbReference type="InterPro" id="IPR036097">
    <property type="entry name" value="HisK_dim/P_sf"/>
</dbReference>
<dbReference type="GO" id="GO:0009927">
    <property type="term" value="F:histidine phosphotransfer kinase activity"/>
    <property type="evidence" value="ECO:0007669"/>
    <property type="project" value="TreeGrafter"/>
</dbReference>
<dbReference type="InterPro" id="IPR000700">
    <property type="entry name" value="PAS-assoc_C"/>
</dbReference>
<dbReference type="InterPro" id="IPR001610">
    <property type="entry name" value="PAC"/>
</dbReference>
<gene>
    <name evidence="10" type="ORF">JI739_11440</name>
</gene>
<dbReference type="PROSITE" id="PS50113">
    <property type="entry name" value="PAC"/>
    <property type="match status" value="1"/>
</dbReference>
<keyword evidence="4" id="KW-0597">Phosphoprotein</keyword>
<protein>
    <recommendedName>
        <fullName evidence="3">histidine kinase</fullName>
        <ecNumber evidence="3">2.7.13.3</ecNumber>
    </recommendedName>
</protein>
<dbReference type="InterPro" id="IPR004358">
    <property type="entry name" value="Sig_transdc_His_kin-like_C"/>
</dbReference>
<dbReference type="Gene3D" id="3.30.450.20">
    <property type="entry name" value="PAS domain"/>
    <property type="match status" value="2"/>
</dbReference>
<dbReference type="GO" id="GO:0000155">
    <property type="term" value="F:phosphorelay sensor kinase activity"/>
    <property type="evidence" value="ECO:0007669"/>
    <property type="project" value="InterPro"/>
</dbReference>
<dbReference type="Gene3D" id="3.30.565.10">
    <property type="entry name" value="Histidine kinase-like ATPase, C-terminal domain"/>
    <property type="match status" value="1"/>
</dbReference>
<dbReference type="NCBIfam" id="TIGR00229">
    <property type="entry name" value="sensory_box"/>
    <property type="match status" value="1"/>
</dbReference>
<evidence type="ECO:0000259" key="8">
    <source>
        <dbReference type="PROSITE" id="PS50112"/>
    </source>
</evidence>
<dbReference type="Pfam" id="PF00989">
    <property type="entry name" value="PAS"/>
    <property type="match status" value="1"/>
</dbReference>
<dbReference type="SUPFAM" id="SSF55874">
    <property type="entry name" value="ATPase domain of HSP90 chaperone/DNA topoisomerase II/histidine kinase"/>
    <property type="match status" value="1"/>
</dbReference>
<dbReference type="EC" id="2.7.13.3" evidence="3"/>
<keyword evidence="5" id="KW-0808">Transferase</keyword>
<dbReference type="InterPro" id="IPR013767">
    <property type="entry name" value="PAS_fold"/>
</dbReference>
<dbReference type="SMART" id="SM00388">
    <property type="entry name" value="HisKA"/>
    <property type="match status" value="1"/>
</dbReference>
<dbReference type="EMBL" id="JAEQNA010000003">
    <property type="protein sequence ID" value="MBL0420961.1"/>
    <property type="molecule type" value="Genomic_DNA"/>
</dbReference>
<dbReference type="InterPro" id="IPR035965">
    <property type="entry name" value="PAS-like_dom_sf"/>
</dbReference>
<evidence type="ECO:0000259" key="7">
    <source>
        <dbReference type="PROSITE" id="PS50109"/>
    </source>
</evidence>
<feature type="domain" description="PAS" evidence="8">
    <location>
        <begin position="152"/>
        <end position="225"/>
    </location>
</feature>
<dbReference type="PROSITE" id="PS50109">
    <property type="entry name" value="HIS_KIN"/>
    <property type="match status" value="1"/>
</dbReference>
<dbReference type="SUPFAM" id="SSF55785">
    <property type="entry name" value="PYP-like sensor domain (PAS domain)"/>
    <property type="match status" value="2"/>
</dbReference>
<organism evidence="10 11">
    <name type="scientific">Ramlibacter aurantiacus</name>
    <dbReference type="NCBI Taxonomy" id="2801330"/>
    <lineage>
        <taxon>Bacteria</taxon>
        <taxon>Pseudomonadati</taxon>
        <taxon>Pseudomonadota</taxon>
        <taxon>Betaproteobacteria</taxon>
        <taxon>Burkholderiales</taxon>
        <taxon>Comamonadaceae</taxon>
        <taxon>Ramlibacter</taxon>
    </lineage>
</organism>
<reference evidence="10" key="1">
    <citation type="submission" date="2021-01" db="EMBL/GenBank/DDBJ databases">
        <title>Ramlibacter sp. strain AW1 16S ribosomal RNA gene Genome sequencing and assembly.</title>
        <authorList>
            <person name="Kang M."/>
        </authorList>
    </citation>
    <scope>NUCLEOTIDE SEQUENCE</scope>
    <source>
        <strain evidence="10">AW1</strain>
    </source>
</reference>
<proteinExistence type="predicted"/>
<dbReference type="PROSITE" id="PS50112">
    <property type="entry name" value="PAS"/>
    <property type="match status" value="2"/>
</dbReference>
<dbReference type="FunFam" id="3.30.565.10:FF:000006">
    <property type="entry name" value="Sensor histidine kinase WalK"/>
    <property type="match status" value="1"/>
</dbReference>
<evidence type="ECO:0000256" key="2">
    <source>
        <dbReference type="ARBA" id="ARBA00004429"/>
    </source>
</evidence>
<evidence type="ECO:0000259" key="9">
    <source>
        <dbReference type="PROSITE" id="PS50113"/>
    </source>
</evidence>
<dbReference type="RefSeq" id="WP_201684024.1">
    <property type="nucleotide sequence ID" value="NZ_JAEQNA010000003.1"/>
</dbReference>
<dbReference type="SMART" id="SM00086">
    <property type="entry name" value="PAC"/>
    <property type="match status" value="1"/>
</dbReference>
<evidence type="ECO:0000256" key="5">
    <source>
        <dbReference type="ARBA" id="ARBA00022679"/>
    </source>
</evidence>
<dbReference type="CDD" id="cd00130">
    <property type="entry name" value="PAS"/>
    <property type="match status" value="2"/>
</dbReference>
<dbReference type="InterPro" id="IPR000014">
    <property type="entry name" value="PAS"/>
</dbReference>
<accession>A0A936ZNM3</accession>
<evidence type="ECO:0000256" key="3">
    <source>
        <dbReference type="ARBA" id="ARBA00012438"/>
    </source>
</evidence>
<dbReference type="PANTHER" id="PTHR43047:SF72">
    <property type="entry name" value="OSMOSENSING HISTIDINE PROTEIN KINASE SLN1"/>
    <property type="match status" value="1"/>
</dbReference>
<dbReference type="Gene3D" id="1.10.287.130">
    <property type="match status" value="1"/>
</dbReference>
<dbReference type="InterPro" id="IPR005467">
    <property type="entry name" value="His_kinase_dom"/>
</dbReference>
<name>A0A936ZNM3_9BURK</name>
<dbReference type="Pfam" id="PF08448">
    <property type="entry name" value="PAS_4"/>
    <property type="match status" value="1"/>
</dbReference>
<dbReference type="PRINTS" id="PR00344">
    <property type="entry name" value="BCTRLSENSOR"/>
</dbReference>
<evidence type="ECO:0000313" key="11">
    <source>
        <dbReference type="Proteomes" id="UP000613011"/>
    </source>
</evidence>
<feature type="domain" description="Histidine kinase" evidence="7">
    <location>
        <begin position="300"/>
        <end position="518"/>
    </location>
</feature>
<dbReference type="InterPro" id="IPR003594">
    <property type="entry name" value="HATPase_dom"/>
</dbReference>
<keyword evidence="6" id="KW-0418">Kinase</keyword>
<evidence type="ECO:0000256" key="1">
    <source>
        <dbReference type="ARBA" id="ARBA00000085"/>
    </source>
</evidence>
<evidence type="ECO:0000256" key="4">
    <source>
        <dbReference type="ARBA" id="ARBA00022553"/>
    </source>
</evidence>
<dbReference type="InterPro" id="IPR036890">
    <property type="entry name" value="HATPase_C_sf"/>
</dbReference>
<dbReference type="Pfam" id="PF02518">
    <property type="entry name" value="HATPase_c"/>
    <property type="match status" value="1"/>
</dbReference>
<feature type="domain" description="PAC" evidence="9">
    <location>
        <begin position="230"/>
        <end position="282"/>
    </location>
</feature>
<dbReference type="Proteomes" id="UP000613011">
    <property type="component" value="Unassembled WGS sequence"/>
</dbReference>
<dbReference type="InterPro" id="IPR003661">
    <property type="entry name" value="HisK_dim/P_dom"/>
</dbReference>
<evidence type="ECO:0000256" key="6">
    <source>
        <dbReference type="ARBA" id="ARBA00022777"/>
    </source>
</evidence>
<evidence type="ECO:0000313" key="10">
    <source>
        <dbReference type="EMBL" id="MBL0420961.1"/>
    </source>
</evidence>
<dbReference type="SUPFAM" id="SSF47384">
    <property type="entry name" value="Homodimeric domain of signal transducing histidine kinase"/>
    <property type="match status" value="1"/>
</dbReference>
<comment type="subcellular location">
    <subcellularLocation>
        <location evidence="2">Cell inner membrane</location>
        <topology evidence="2">Multi-pass membrane protein</topology>
    </subcellularLocation>
</comment>
<dbReference type="InterPro" id="IPR013656">
    <property type="entry name" value="PAS_4"/>
</dbReference>
<dbReference type="CDD" id="cd00082">
    <property type="entry name" value="HisKA"/>
    <property type="match status" value="1"/>
</dbReference>
<dbReference type="GO" id="GO:0006355">
    <property type="term" value="P:regulation of DNA-templated transcription"/>
    <property type="evidence" value="ECO:0007669"/>
    <property type="project" value="InterPro"/>
</dbReference>
<dbReference type="GO" id="GO:0005886">
    <property type="term" value="C:plasma membrane"/>
    <property type="evidence" value="ECO:0007669"/>
    <property type="project" value="UniProtKB-SubCell"/>
</dbReference>
<sequence>MTGPRRPEAAELADALQEAVVVLDATGALCMVNRAASRVLSRDPDQLMGRHLRELVSEDPERVQAFLARCARTRSASPESLRFIVPGQDPVTLRCEGSLMSPRSEAGPALVLLRLRPREVKYDQFLLLKQRIDQLSHEISRRRAAEVSLMETKEWYRVTLESIGDAVIVTDPQGRVTFLNAVAEELTGWTRADAGGRHLDEVFVIVNDETREPVESPVTKVLRMGGIVGLANHTLLLRKDGHELPIDDSGAPLRAADGQLLGVVLVFRDLTERYRLERELSIKARDLADADRRKDEFLSMLAHELRNPLAPLRSGVRLLSIRHGDLPDIARLAGIMGRQVNHMVRLVDDLLDVARLTRGSLNLQKQPTRLSDVVERAAEMVRATMDERGIHFQFALPPTEAVVDADAHRLVQVLGNLLANAAKFTPPGGQVDVGAYATRDEVVVSVIDTGMGIEPELLPHIFELFKQGDASLGRSHGGLGIGLSVARTIVHMHGGTIDASSRGPGQGSEFVVRLPLLGEAGLSNPA</sequence>